<evidence type="ECO:0000313" key="16">
    <source>
        <dbReference type="EMBL" id="EHL09920.1"/>
    </source>
</evidence>
<evidence type="ECO:0000256" key="5">
    <source>
        <dbReference type="ARBA" id="ARBA00022741"/>
    </source>
</evidence>
<dbReference type="InterPro" id="IPR020568">
    <property type="entry name" value="Ribosomal_Su5_D2-typ_SF"/>
</dbReference>
<evidence type="ECO:0000256" key="10">
    <source>
        <dbReference type="ARBA" id="ARBA00023277"/>
    </source>
</evidence>
<dbReference type="HAMAP" id="MF_00246">
    <property type="entry name" value="Galactokinase"/>
    <property type="match status" value="1"/>
</dbReference>
<dbReference type="PATRIC" id="fig|796937.3.peg.2149"/>
<name>G9X3F5_9FIRM</name>
<dbReference type="PANTHER" id="PTHR10457">
    <property type="entry name" value="MEVALONATE KINASE/GALACTOKINASE"/>
    <property type="match status" value="1"/>
</dbReference>
<protein>
    <recommendedName>
        <fullName evidence="11 12">Galactokinase</fullName>
        <ecNumber evidence="11 12">2.7.1.6</ecNumber>
    </recommendedName>
    <alternativeName>
        <fullName evidence="11">Galactose kinase</fullName>
    </alternativeName>
</protein>
<dbReference type="InterPro" id="IPR013750">
    <property type="entry name" value="GHMP_kinase_C_dom"/>
</dbReference>
<keyword evidence="3 11" id="KW-0808">Transferase</keyword>
<dbReference type="PROSITE" id="PS00627">
    <property type="entry name" value="GHMP_KINASES_ATP"/>
    <property type="match status" value="1"/>
</dbReference>
<dbReference type="RefSeq" id="WP_009525147.1">
    <property type="nucleotide sequence ID" value="NZ_JH414550.1"/>
</dbReference>
<feature type="binding site" evidence="11">
    <location>
        <begin position="36"/>
        <end position="39"/>
    </location>
    <ligand>
        <name>substrate</name>
    </ligand>
</feature>
<dbReference type="InterPro" id="IPR006203">
    <property type="entry name" value="GHMP_knse_ATP-bd_CS"/>
</dbReference>
<evidence type="ECO:0000259" key="13">
    <source>
        <dbReference type="Pfam" id="PF00288"/>
    </source>
</evidence>
<feature type="binding site" evidence="11">
    <location>
        <position position="131"/>
    </location>
    <ligand>
        <name>Mg(2+)</name>
        <dbReference type="ChEBI" id="CHEBI:18420"/>
    </ligand>
</feature>
<organism evidence="16 17">
    <name type="scientific">Peptoanaerobacter stomatis</name>
    <dbReference type="NCBI Taxonomy" id="796937"/>
    <lineage>
        <taxon>Bacteria</taxon>
        <taxon>Bacillati</taxon>
        <taxon>Bacillota</taxon>
        <taxon>Clostridia</taxon>
        <taxon>Peptostreptococcales</taxon>
        <taxon>Filifactoraceae</taxon>
        <taxon>Peptoanaerobacter</taxon>
    </lineage>
</organism>
<proteinExistence type="inferred from homology"/>
<evidence type="ECO:0000256" key="12">
    <source>
        <dbReference type="NCBIfam" id="TIGR00131"/>
    </source>
</evidence>
<dbReference type="Gene3D" id="3.30.70.890">
    <property type="entry name" value="GHMP kinase, C-terminal domain"/>
    <property type="match status" value="1"/>
</dbReference>
<evidence type="ECO:0000256" key="6">
    <source>
        <dbReference type="ARBA" id="ARBA00022777"/>
    </source>
</evidence>
<comment type="subcellular location">
    <subcellularLocation>
        <location evidence="11">Cytoplasm</location>
    </subcellularLocation>
</comment>
<evidence type="ECO:0000256" key="3">
    <source>
        <dbReference type="ARBA" id="ARBA00022679"/>
    </source>
</evidence>
<comment type="similarity">
    <text evidence="1 11">Belongs to the GHMP kinase family. GalK subfamily.</text>
</comment>
<dbReference type="EMBL" id="AFZE01000058">
    <property type="protein sequence ID" value="EHL09920.1"/>
    <property type="molecule type" value="Genomic_DNA"/>
</dbReference>
<gene>
    <name evidence="11" type="primary">galK</name>
    <name evidence="16" type="ORF">HMPREF9629_00912</name>
</gene>
<keyword evidence="8 11" id="KW-0460">Magnesium</keyword>
<dbReference type="FunFam" id="3.30.230.10:FF:000017">
    <property type="entry name" value="Galactokinase"/>
    <property type="match status" value="1"/>
</dbReference>
<evidence type="ECO:0000256" key="1">
    <source>
        <dbReference type="ARBA" id="ARBA00006566"/>
    </source>
</evidence>
<dbReference type="InterPro" id="IPR006206">
    <property type="entry name" value="Mevalonate/galactokinase"/>
</dbReference>
<dbReference type="FunFam" id="3.30.70.890:FF:000001">
    <property type="entry name" value="Galactokinase"/>
    <property type="match status" value="1"/>
</dbReference>
<evidence type="ECO:0000256" key="7">
    <source>
        <dbReference type="ARBA" id="ARBA00022840"/>
    </source>
</evidence>
<keyword evidence="2 11" id="KW-0963">Cytoplasm</keyword>
<accession>G9X3F5</accession>
<sequence>MSITQNLLQQFNELFPSNEQKIHKFFSPSRINIIGEHIDYNGGKVLPCAISIGTYGIARKNDDEKFNITSLNIKPSYSLTKNDFTSYKTENTWANYVMGVVKYIEQKGYKIGGFDLLIYGNIPNGSGLSSSASLELLIGQIINTLYNDNNIPILELIKIGQLAENEFIGINSGIMDQFIIGIGKKDNAVLINTDTLEYEYHPFILKGYKIVILNTNKRRELKDSKYNERRAECDEGLSILKQFVDINNLCELQEKDFYLINRLIELSIRKRVQHVVEENKRVIKAQQALSSNDIKTLGKLLIESDNSLRELYEVTGPYLDAMTKYANSATGCVGARMTGAGFGGCCIAIVEENKIDEFIKEVSAKYKEETGLDGEFIIADVDDGVREIF</sequence>
<dbReference type="Pfam" id="PF08544">
    <property type="entry name" value="GHMP_kinases_C"/>
    <property type="match status" value="1"/>
</dbReference>
<dbReference type="PRINTS" id="PR00473">
    <property type="entry name" value="GALCTOKINASE"/>
</dbReference>
<keyword evidence="9 11" id="KW-0299">Galactose metabolism</keyword>
<keyword evidence="7 11" id="KW-0067">ATP-binding</keyword>
<dbReference type="SUPFAM" id="SSF55060">
    <property type="entry name" value="GHMP Kinase, C-terminal domain"/>
    <property type="match status" value="1"/>
</dbReference>
<dbReference type="GO" id="GO:0004335">
    <property type="term" value="F:galactokinase activity"/>
    <property type="evidence" value="ECO:0007669"/>
    <property type="project" value="UniProtKB-UniRule"/>
</dbReference>
<feature type="domain" description="Galactokinase N-terminal" evidence="15">
    <location>
        <begin position="9"/>
        <end position="60"/>
    </location>
</feature>
<keyword evidence="6 11" id="KW-0418">Kinase</keyword>
<evidence type="ECO:0000256" key="8">
    <source>
        <dbReference type="ARBA" id="ARBA00022842"/>
    </source>
</evidence>
<dbReference type="HOGENOM" id="CLU_017814_2_1_9"/>
<feature type="domain" description="GHMP kinase C-terminal" evidence="14">
    <location>
        <begin position="287"/>
        <end position="367"/>
    </location>
</feature>
<dbReference type="GO" id="GO:0005524">
    <property type="term" value="F:ATP binding"/>
    <property type="evidence" value="ECO:0007669"/>
    <property type="project" value="UniProtKB-UniRule"/>
</dbReference>
<evidence type="ECO:0000313" key="17">
    <source>
        <dbReference type="Proteomes" id="UP000006437"/>
    </source>
</evidence>
<dbReference type="AlphaFoldDB" id="G9X3F5"/>
<dbReference type="InterPro" id="IPR022963">
    <property type="entry name" value="Galactokinase_bac"/>
</dbReference>
<evidence type="ECO:0000256" key="4">
    <source>
        <dbReference type="ARBA" id="ARBA00022723"/>
    </source>
</evidence>
<dbReference type="GO" id="GO:0006012">
    <property type="term" value="P:galactose metabolic process"/>
    <property type="evidence" value="ECO:0007669"/>
    <property type="project" value="UniProtKB-UniRule"/>
</dbReference>
<dbReference type="InterPro" id="IPR000705">
    <property type="entry name" value="Galactokinase"/>
</dbReference>
<comment type="pathway">
    <text evidence="11">Carbohydrate metabolism; galactose metabolism.</text>
</comment>
<dbReference type="NCBIfam" id="NF003705">
    <property type="entry name" value="PRK05322.1"/>
    <property type="match status" value="1"/>
</dbReference>
<evidence type="ECO:0000259" key="14">
    <source>
        <dbReference type="Pfam" id="PF08544"/>
    </source>
</evidence>
<evidence type="ECO:0000256" key="11">
    <source>
        <dbReference type="HAMAP-Rule" id="MF_00246"/>
    </source>
</evidence>
<keyword evidence="4 11" id="KW-0479">Metal-binding</keyword>
<dbReference type="PIRSF" id="PIRSF000530">
    <property type="entry name" value="Galactokinase"/>
    <property type="match status" value="1"/>
</dbReference>
<evidence type="ECO:0000256" key="2">
    <source>
        <dbReference type="ARBA" id="ARBA00022490"/>
    </source>
</evidence>
<dbReference type="InterPro" id="IPR036554">
    <property type="entry name" value="GHMP_kinase_C_sf"/>
</dbReference>
<comment type="function">
    <text evidence="11">Catalyzes the transfer of the gamma-phosphate of ATP to D-galactose to form alpha-D-galactose-1-phosphate (Gal-1-P).</text>
</comment>
<dbReference type="UniPathway" id="UPA00214"/>
<keyword evidence="10 11" id="KW-0119">Carbohydrate metabolism</keyword>
<dbReference type="PRINTS" id="PR00959">
    <property type="entry name" value="MEVGALKINASE"/>
</dbReference>
<evidence type="ECO:0000259" key="15">
    <source>
        <dbReference type="Pfam" id="PF10509"/>
    </source>
</evidence>
<dbReference type="InterPro" id="IPR014721">
    <property type="entry name" value="Ribsml_uS5_D2-typ_fold_subgr"/>
</dbReference>
<feature type="binding site" evidence="11">
    <location>
        <position position="70"/>
    </location>
    <ligand>
        <name>ATP</name>
        <dbReference type="ChEBI" id="CHEBI:30616"/>
    </ligand>
</feature>
<dbReference type="Pfam" id="PF00288">
    <property type="entry name" value="GHMP_kinases_N"/>
    <property type="match status" value="1"/>
</dbReference>
<feature type="site" description="Transition state stabilizer" evidence="11">
    <location>
        <position position="30"/>
    </location>
</feature>
<feature type="binding site" evidence="11">
    <location>
        <position position="164"/>
    </location>
    <ligand>
        <name>Mg(2+)</name>
        <dbReference type="ChEBI" id="CHEBI:18420"/>
    </ligand>
</feature>
<dbReference type="NCBIfam" id="TIGR00131">
    <property type="entry name" value="gal_kin"/>
    <property type="match status" value="1"/>
</dbReference>
<evidence type="ECO:0000256" key="9">
    <source>
        <dbReference type="ARBA" id="ARBA00023144"/>
    </source>
</evidence>
<dbReference type="GO" id="GO:0000287">
    <property type="term" value="F:magnesium ion binding"/>
    <property type="evidence" value="ECO:0007669"/>
    <property type="project" value="UniProtKB-UniRule"/>
</dbReference>
<dbReference type="Gene3D" id="3.30.230.10">
    <property type="match status" value="1"/>
</dbReference>
<feature type="active site" description="Proton acceptor" evidence="11">
    <location>
        <position position="176"/>
    </location>
</feature>
<feature type="domain" description="GHMP kinase N-terminal" evidence="13">
    <location>
        <begin position="95"/>
        <end position="183"/>
    </location>
</feature>
<reference evidence="16 17" key="1">
    <citation type="submission" date="2011-08" db="EMBL/GenBank/DDBJ databases">
        <title>The Genome Sequence of Eubacteriaceae bacterium ACC19a.</title>
        <authorList>
            <consortium name="The Broad Institute Genome Sequencing Platform"/>
            <person name="Earl A."/>
            <person name="Ward D."/>
            <person name="Feldgarden M."/>
            <person name="Gevers D."/>
            <person name="Sizova M."/>
            <person name="Hazen A."/>
            <person name="Epstein S."/>
            <person name="Young S.K."/>
            <person name="Zeng Q."/>
            <person name="Gargeya S."/>
            <person name="Fitzgerald M."/>
            <person name="Haas B."/>
            <person name="Abouelleil A."/>
            <person name="Alvarado L."/>
            <person name="Arachchi H.M."/>
            <person name="Berlin A."/>
            <person name="Brown A."/>
            <person name="Chapman S.B."/>
            <person name="Chen Z."/>
            <person name="Dunbar C."/>
            <person name="Freedman E."/>
            <person name="Gearin G."/>
            <person name="Gellesch M."/>
            <person name="Goldberg J."/>
            <person name="Griggs A."/>
            <person name="Gujja S."/>
            <person name="Heiman D."/>
            <person name="Howarth C."/>
            <person name="Larson L."/>
            <person name="Lui A."/>
            <person name="MacDonald P.J.P."/>
            <person name="Montmayeur A."/>
            <person name="Murphy C."/>
            <person name="Neiman D."/>
            <person name="Pearson M."/>
            <person name="Priest M."/>
            <person name="Roberts A."/>
            <person name="Saif S."/>
            <person name="Shea T."/>
            <person name="Shenoy N."/>
            <person name="Sisk P."/>
            <person name="Stolte C."/>
            <person name="Sykes S."/>
            <person name="Wortman J."/>
            <person name="Nusbaum C."/>
            <person name="Birren B."/>
        </authorList>
    </citation>
    <scope>NUCLEOTIDE SEQUENCE [LARGE SCALE GENOMIC DNA]</scope>
    <source>
        <strain evidence="16 17">ACC19a</strain>
    </source>
</reference>
<dbReference type="InterPro" id="IPR006204">
    <property type="entry name" value="GHMP_kinase_N_dom"/>
</dbReference>
<dbReference type="InterPro" id="IPR019539">
    <property type="entry name" value="GalKase_N"/>
</dbReference>
<comment type="catalytic activity">
    <reaction evidence="11">
        <text>alpha-D-galactose + ATP = alpha-D-galactose 1-phosphate + ADP + H(+)</text>
        <dbReference type="Rhea" id="RHEA:13553"/>
        <dbReference type="ChEBI" id="CHEBI:15378"/>
        <dbReference type="ChEBI" id="CHEBI:28061"/>
        <dbReference type="ChEBI" id="CHEBI:30616"/>
        <dbReference type="ChEBI" id="CHEBI:58336"/>
        <dbReference type="ChEBI" id="CHEBI:456216"/>
        <dbReference type="EC" id="2.7.1.6"/>
    </reaction>
</comment>
<dbReference type="GO" id="GO:0005829">
    <property type="term" value="C:cytosol"/>
    <property type="evidence" value="ECO:0007669"/>
    <property type="project" value="TreeGrafter"/>
</dbReference>
<keyword evidence="5 11" id="KW-0547">Nucleotide-binding</keyword>
<dbReference type="EC" id="2.7.1.6" evidence="11 12"/>
<dbReference type="Pfam" id="PF10509">
    <property type="entry name" value="GalKase_gal_bdg"/>
    <property type="match status" value="1"/>
</dbReference>
<comment type="caution">
    <text evidence="16">The sequence shown here is derived from an EMBL/GenBank/DDBJ whole genome shotgun (WGS) entry which is preliminary data.</text>
</comment>
<feature type="binding site" evidence="11">
    <location>
        <position position="226"/>
    </location>
    <ligand>
        <name>substrate</name>
    </ligand>
</feature>
<dbReference type="PANTHER" id="PTHR10457:SF7">
    <property type="entry name" value="GALACTOKINASE-RELATED"/>
    <property type="match status" value="1"/>
</dbReference>
<dbReference type="SUPFAM" id="SSF54211">
    <property type="entry name" value="Ribosomal protein S5 domain 2-like"/>
    <property type="match status" value="1"/>
</dbReference>
<dbReference type="Proteomes" id="UP000006437">
    <property type="component" value="Unassembled WGS sequence"/>
</dbReference>
<feature type="binding site" evidence="11">
    <location>
        <begin position="125"/>
        <end position="131"/>
    </location>
    <ligand>
        <name>ATP</name>
        <dbReference type="ChEBI" id="CHEBI:30616"/>
    </ligand>
</feature>